<dbReference type="RefSeq" id="WP_173079972.1">
    <property type="nucleotide sequence ID" value="NZ_BAABJB010000055.1"/>
</dbReference>
<reference evidence="1 2" key="2">
    <citation type="submission" date="2020-03" db="EMBL/GenBank/DDBJ databases">
        <authorList>
            <person name="Ichikawa N."/>
            <person name="Kimura A."/>
            <person name="Kitahashi Y."/>
            <person name="Uohara A."/>
        </authorList>
    </citation>
    <scope>NUCLEOTIDE SEQUENCE [LARGE SCALE GENOMIC DNA]</scope>
    <source>
        <strain evidence="1 2">NBRC 108638</strain>
    </source>
</reference>
<dbReference type="EMBL" id="BLPG01000001">
    <property type="protein sequence ID" value="GFJ93312.1"/>
    <property type="molecule type" value="Genomic_DNA"/>
</dbReference>
<organism evidence="1 2">
    <name type="scientific">Phytohabitans rumicis</name>
    <dbReference type="NCBI Taxonomy" id="1076125"/>
    <lineage>
        <taxon>Bacteria</taxon>
        <taxon>Bacillati</taxon>
        <taxon>Actinomycetota</taxon>
        <taxon>Actinomycetes</taxon>
        <taxon>Micromonosporales</taxon>
        <taxon>Micromonosporaceae</taxon>
    </lineage>
</organism>
<accession>A0A6V8L7T1</accession>
<dbReference type="AlphaFoldDB" id="A0A6V8L7T1"/>
<dbReference type="Proteomes" id="UP000482960">
    <property type="component" value="Unassembled WGS sequence"/>
</dbReference>
<keyword evidence="2" id="KW-1185">Reference proteome</keyword>
<name>A0A6V8L7T1_9ACTN</name>
<proteinExistence type="predicted"/>
<evidence type="ECO:0000313" key="2">
    <source>
        <dbReference type="Proteomes" id="UP000482960"/>
    </source>
</evidence>
<sequence>MTRTPDIPVHLGGLPCSGGLVVPRITPITRTGVPLFGKISELAQYRFLHSRTCQVCGQPLGPRAVLFARSSDFAYQCTAEPAVCPPCAAYSARACPMLAGRRDRHRASEHPALAGIPVSADQQLRMGAPAEDWYAVWIRDYEVIAHPAQPNTVAASWWRIPPLRIRRLPIAA</sequence>
<evidence type="ECO:0000313" key="1">
    <source>
        <dbReference type="EMBL" id="GFJ93312.1"/>
    </source>
</evidence>
<comment type="caution">
    <text evidence="1">The sequence shown here is derived from an EMBL/GenBank/DDBJ whole genome shotgun (WGS) entry which is preliminary data.</text>
</comment>
<gene>
    <name evidence="1" type="ORF">Prum_069540</name>
</gene>
<reference evidence="1 2" key="1">
    <citation type="submission" date="2020-03" db="EMBL/GenBank/DDBJ databases">
        <title>Whole genome shotgun sequence of Phytohabitans rumicis NBRC 108638.</title>
        <authorList>
            <person name="Komaki H."/>
            <person name="Tamura T."/>
        </authorList>
    </citation>
    <scope>NUCLEOTIDE SEQUENCE [LARGE SCALE GENOMIC DNA]</scope>
    <source>
        <strain evidence="1 2">NBRC 108638</strain>
    </source>
</reference>
<protein>
    <submittedName>
        <fullName evidence="1">Uncharacterized protein</fullName>
    </submittedName>
</protein>